<dbReference type="Proteomes" id="UP001501671">
    <property type="component" value="Unassembled WGS sequence"/>
</dbReference>
<dbReference type="InterPro" id="IPR036388">
    <property type="entry name" value="WH-like_DNA-bd_sf"/>
</dbReference>
<dbReference type="PANTHER" id="PTHR43133">
    <property type="entry name" value="RNA POLYMERASE ECF-TYPE SIGMA FACTO"/>
    <property type="match status" value="1"/>
</dbReference>
<keyword evidence="4" id="KW-0804">Transcription</keyword>
<feature type="domain" description="RNA polymerase sigma factor 70 region 4 type 2" evidence="6">
    <location>
        <begin position="100"/>
        <end position="152"/>
    </location>
</feature>
<accession>A0ABP8GL60</accession>
<comment type="similarity">
    <text evidence="1">Belongs to the sigma-70 factor family. ECF subfamily.</text>
</comment>
<dbReference type="PANTHER" id="PTHR43133:SF63">
    <property type="entry name" value="RNA POLYMERASE SIGMA FACTOR FECI-RELATED"/>
    <property type="match status" value="1"/>
</dbReference>
<dbReference type="CDD" id="cd06171">
    <property type="entry name" value="Sigma70_r4"/>
    <property type="match status" value="1"/>
</dbReference>
<gene>
    <name evidence="7" type="ORF">GCM10023144_09430</name>
</gene>
<dbReference type="InterPro" id="IPR014284">
    <property type="entry name" value="RNA_pol_sigma-70_dom"/>
</dbReference>
<protein>
    <submittedName>
        <fullName evidence="7">Sigma-70 family RNA polymerase sigma factor</fullName>
    </submittedName>
</protein>
<evidence type="ECO:0000259" key="6">
    <source>
        <dbReference type="Pfam" id="PF08281"/>
    </source>
</evidence>
<dbReference type="NCBIfam" id="TIGR02937">
    <property type="entry name" value="sigma70-ECF"/>
    <property type="match status" value="1"/>
</dbReference>
<feature type="domain" description="RNA polymerase sigma-70 region 2" evidence="5">
    <location>
        <begin position="4"/>
        <end position="69"/>
    </location>
</feature>
<evidence type="ECO:0000313" key="8">
    <source>
        <dbReference type="Proteomes" id="UP001501671"/>
    </source>
</evidence>
<evidence type="ECO:0000313" key="7">
    <source>
        <dbReference type="EMBL" id="GAA4326226.1"/>
    </source>
</evidence>
<dbReference type="Pfam" id="PF08281">
    <property type="entry name" value="Sigma70_r4_2"/>
    <property type="match status" value="1"/>
</dbReference>
<comment type="caution">
    <text evidence="7">The sequence shown here is derived from an EMBL/GenBank/DDBJ whole genome shotgun (WGS) entry which is preliminary data.</text>
</comment>
<name>A0ABP8GL60_9BURK</name>
<dbReference type="SUPFAM" id="SSF88659">
    <property type="entry name" value="Sigma3 and sigma4 domains of RNA polymerase sigma factors"/>
    <property type="match status" value="1"/>
</dbReference>
<sequence length="160" mass="17731">MGELYADHHSWLQAWLRRRLGDAFTAADLAHDTFLRVLSKEAPPAIREPRALLVTIAGGLVINYHRRRRIELAYLEALALLPEPSAPSPEARALMIETLVEIDRLLDGLPRLVRQAFLLSQLDGLRQGEIAARLGVSVPTVKRYIARALEQCCFADGGAG</sequence>
<dbReference type="NCBIfam" id="NF009180">
    <property type="entry name" value="PRK12528.1"/>
    <property type="match status" value="1"/>
</dbReference>
<keyword evidence="2" id="KW-0805">Transcription regulation</keyword>
<evidence type="ECO:0000256" key="1">
    <source>
        <dbReference type="ARBA" id="ARBA00010641"/>
    </source>
</evidence>
<evidence type="ECO:0000256" key="3">
    <source>
        <dbReference type="ARBA" id="ARBA00023082"/>
    </source>
</evidence>
<evidence type="ECO:0000256" key="4">
    <source>
        <dbReference type="ARBA" id="ARBA00023163"/>
    </source>
</evidence>
<keyword evidence="8" id="KW-1185">Reference proteome</keyword>
<dbReference type="InterPro" id="IPR039425">
    <property type="entry name" value="RNA_pol_sigma-70-like"/>
</dbReference>
<dbReference type="InterPro" id="IPR013324">
    <property type="entry name" value="RNA_pol_sigma_r3/r4-like"/>
</dbReference>
<dbReference type="Pfam" id="PF04542">
    <property type="entry name" value="Sigma70_r2"/>
    <property type="match status" value="1"/>
</dbReference>
<evidence type="ECO:0000259" key="5">
    <source>
        <dbReference type="Pfam" id="PF04542"/>
    </source>
</evidence>
<dbReference type="InterPro" id="IPR007627">
    <property type="entry name" value="RNA_pol_sigma70_r2"/>
</dbReference>
<dbReference type="InterPro" id="IPR013325">
    <property type="entry name" value="RNA_pol_sigma_r2"/>
</dbReference>
<reference evidence="8" key="1">
    <citation type="journal article" date="2019" name="Int. J. Syst. Evol. Microbiol.">
        <title>The Global Catalogue of Microorganisms (GCM) 10K type strain sequencing project: providing services to taxonomists for standard genome sequencing and annotation.</title>
        <authorList>
            <consortium name="The Broad Institute Genomics Platform"/>
            <consortium name="The Broad Institute Genome Sequencing Center for Infectious Disease"/>
            <person name="Wu L."/>
            <person name="Ma J."/>
        </authorList>
    </citation>
    <scope>NUCLEOTIDE SEQUENCE [LARGE SCALE GENOMIC DNA]</scope>
    <source>
        <strain evidence="8">JCM 17666</strain>
    </source>
</reference>
<dbReference type="SUPFAM" id="SSF88946">
    <property type="entry name" value="Sigma2 domain of RNA polymerase sigma factors"/>
    <property type="match status" value="1"/>
</dbReference>
<proteinExistence type="inferred from homology"/>
<dbReference type="Gene3D" id="1.10.10.10">
    <property type="entry name" value="Winged helix-like DNA-binding domain superfamily/Winged helix DNA-binding domain"/>
    <property type="match status" value="1"/>
</dbReference>
<dbReference type="EMBL" id="BAABFO010000003">
    <property type="protein sequence ID" value="GAA4326226.1"/>
    <property type="molecule type" value="Genomic_DNA"/>
</dbReference>
<organism evidence="7 8">
    <name type="scientific">Pigmentiphaga soli</name>
    <dbReference type="NCBI Taxonomy" id="1007095"/>
    <lineage>
        <taxon>Bacteria</taxon>
        <taxon>Pseudomonadati</taxon>
        <taxon>Pseudomonadota</taxon>
        <taxon>Betaproteobacteria</taxon>
        <taxon>Burkholderiales</taxon>
        <taxon>Alcaligenaceae</taxon>
        <taxon>Pigmentiphaga</taxon>
    </lineage>
</organism>
<keyword evidence="3" id="KW-0731">Sigma factor</keyword>
<dbReference type="InterPro" id="IPR013249">
    <property type="entry name" value="RNA_pol_sigma70_r4_t2"/>
</dbReference>
<evidence type="ECO:0000256" key="2">
    <source>
        <dbReference type="ARBA" id="ARBA00023015"/>
    </source>
</evidence>
<dbReference type="Gene3D" id="1.10.1740.10">
    <property type="match status" value="1"/>
</dbReference>